<feature type="transmembrane region" description="Helical" evidence="10">
    <location>
        <begin position="148"/>
        <end position="166"/>
    </location>
</feature>
<evidence type="ECO:0000256" key="7">
    <source>
        <dbReference type="ARBA" id="ARBA00023136"/>
    </source>
</evidence>
<feature type="transmembrane region" description="Helical" evidence="10">
    <location>
        <begin position="211"/>
        <end position="233"/>
    </location>
</feature>
<dbReference type="AlphaFoldDB" id="A0AAW0HWT8"/>
<feature type="transmembrane region" description="Helical" evidence="10">
    <location>
        <begin position="178"/>
        <end position="199"/>
    </location>
</feature>
<evidence type="ECO:0000256" key="3">
    <source>
        <dbReference type="ARBA" id="ARBA00016019"/>
    </source>
</evidence>
<dbReference type="InterPro" id="IPR019402">
    <property type="entry name" value="CWH43_N"/>
</dbReference>
<dbReference type="EMBL" id="JBBHLL010000298">
    <property type="protein sequence ID" value="KAK7806598.1"/>
    <property type="molecule type" value="Genomic_DNA"/>
</dbReference>
<keyword evidence="13" id="KW-1185">Reference proteome</keyword>
<dbReference type="InterPro" id="IPR050911">
    <property type="entry name" value="DRAM/TMEM150_Autophagy_Mod"/>
</dbReference>
<evidence type="ECO:0000313" key="12">
    <source>
        <dbReference type="EMBL" id="KAK7806598.1"/>
    </source>
</evidence>
<keyword evidence="4" id="KW-1003">Cell membrane</keyword>
<dbReference type="PANTHER" id="PTHR21324">
    <property type="entry name" value="FASTING-INDUCIBLE INTEGRAL MEMBRANE PROTEIN TM6P1-RELATED"/>
    <property type="match status" value="1"/>
</dbReference>
<protein>
    <recommendedName>
        <fullName evidence="3">Transmembrane protein 150A</fullName>
    </recommendedName>
    <alternativeName>
        <fullName evidence="9">Transmembrane protein 150</fullName>
    </alternativeName>
</protein>
<evidence type="ECO:0000256" key="1">
    <source>
        <dbReference type="ARBA" id="ARBA00004651"/>
    </source>
</evidence>
<evidence type="ECO:0000313" key="13">
    <source>
        <dbReference type="Proteomes" id="UP001488838"/>
    </source>
</evidence>
<proteinExistence type="inferred from homology"/>
<evidence type="ECO:0000256" key="9">
    <source>
        <dbReference type="ARBA" id="ARBA00030381"/>
    </source>
</evidence>
<dbReference type="PANTHER" id="PTHR21324:SF6">
    <property type="entry name" value="TRANSMEMBRANE PROTEIN 150A"/>
    <property type="match status" value="1"/>
</dbReference>
<evidence type="ECO:0000256" key="5">
    <source>
        <dbReference type="ARBA" id="ARBA00022692"/>
    </source>
</evidence>
<evidence type="ECO:0000256" key="10">
    <source>
        <dbReference type="SAM" id="Phobius"/>
    </source>
</evidence>
<feature type="domain" description="CWH43-like N-terminal" evidence="11">
    <location>
        <begin position="129"/>
        <end position="288"/>
    </location>
</feature>
<name>A0AAW0HWT8_MYOGA</name>
<comment type="subcellular location">
    <subcellularLocation>
        <location evidence="1">Cell membrane</location>
        <topology evidence="1">Multi-pass membrane protein</topology>
    </subcellularLocation>
</comment>
<gene>
    <name evidence="12" type="ORF">U0070_017203</name>
</gene>
<keyword evidence="8" id="KW-0325">Glycoprotein</keyword>
<dbReference type="GO" id="GO:0072659">
    <property type="term" value="P:protein localization to plasma membrane"/>
    <property type="evidence" value="ECO:0007669"/>
    <property type="project" value="TreeGrafter"/>
</dbReference>
<reference evidence="12 13" key="1">
    <citation type="journal article" date="2023" name="bioRxiv">
        <title>Conserved and derived expression patterns and positive selection on dental genes reveal complex evolutionary context of ever-growing rodent molars.</title>
        <authorList>
            <person name="Calamari Z.T."/>
            <person name="Song A."/>
            <person name="Cohen E."/>
            <person name="Akter M."/>
            <person name="Roy R.D."/>
            <person name="Hallikas O."/>
            <person name="Christensen M.M."/>
            <person name="Li P."/>
            <person name="Marangoni P."/>
            <person name="Jernvall J."/>
            <person name="Klein O.D."/>
        </authorList>
    </citation>
    <scope>NUCLEOTIDE SEQUENCE [LARGE SCALE GENOMIC DNA]</scope>
    <source>
        <strain evidence="12">V071</strain>
    </source>
</reference>
<evidence type="ECO:0000256" key="8">
    <source>
        <dbReference type="ARBA" id="ARBA00023180"/>
    </source>
</evidence>
<evidence type="ECO:0000256" key="4">
    <source>
        <dbReference type="ARBA" id="ARBA00022475"/>
    </source>
</evidence>
<dbReference type="Pfam" id="PF10277">
    <property type="entry name" value="Frag1"/>
    <property type="match status" value="1"/>
</dbReference>
<evidence type="ECO:0000259" key="11">
    <source>
        <dbReference type="Pfam" id="PF10277"/>
    </source>
</evidence>
<dbReference type="GO" id="GO:0005886">
    <property type="term" value="C:plasma membrane"/>
    <property type="evidence" value="ECO:0007669"/>
    <property type="project" value="UniProtKB-SubCell"/>
</dbReference>
<organism evidence="12 13">
    <name type="scientific">Myodes glareolus</name>
    <name type="common">Bank vole</name>
    <name type="synonym">Clethrionomys glareolus</name>
    <dbReference type="NCBI Taxonomy" id="447135"/>
    <lineage>
        <taxon>Eukaryota</taxon>
        <taxon>Metazoa</taxon>
        <taxon>Chordata</taxon>
        <taxon>Craniata</taxon>
        <taxon>Vertebrata</taxon>
        <taxon>Euteleostomi</taxon>
        <taxon>Mammalia</taxon>
        <taxon>Eutheria</taxon>
        <taxon>Euarchontoglires</taxon>
        <taxon>Glires</taxon>
        <taxon>Rodentia</taxon>
        <taxon>Myomorpha</taxon>
        <taxon>Muroidea</taxon>
        <taxon>Cricetidae</taxon>
        <taxon>Arvicolinae</taxon>
        <taxon>Myodes</taxon>
    </lineage>
</organism>
<comment type="similarity">
    <text evidence="2">Belongs to the DRAM/TMEM150 family.</text>
</comment>
<keyword evidence="7 10" id="KW-0472">Membrane</keyword>
<evidence type="ECO:0000256" key="2">
    <source>
        <dbReference type="ARBA" id="ARBA00006565"/>
    </source>
</evidence>
<dbReference type="Proteomes" id="UP001488838">
    <property type="component" value="Unassembled WGS sequence"/>
</dbReference>
<sequence length="328" mass="34994">MDSVCHGRDEPPRVPSGKLVWNTLQMASLSSSLHLCPSLSPQATWRPRPHCCSLTSCLATHFPSSLHPLYLCSRKALGGLNDFSSKPKAIGQGFEIPLPSLPCVLPARSYNESCSPDPTEQGGPKTCCTLDDVPLISKSGTYPPESCLFSLIGNVGAFMVALICLLRYGQLLEQNRHSWINTTALITGCTNAAGLVVVGNFQVDHAKSLHYVGAGVALLAGLLFVCLQCVLFYHGATTALDLAMAHLRSGVFFFHESSQLQHGAALCEWVFVLDILIFYGTFSYEFGTVSSGTLVAALQPAPGRACKSSGSSSTSTHLNCAPESIAMI</sequence>
<evidence type="ECO:0000256" key="6">
    <source>
        <dbReference type="ARBA" id="ARBA00022989"/>
    </source>
</evidence>
<keyword evidence="6 10" id="KW-1133">Transmembrane helix</keyword>
<keyword evidence="5 10" id="KW-0812">Transmembrane</keyword>
<accession>A0AAW0HWT8</accession>
<comment type="caution">
    <text evidence="12">The sequence shown here is derived from an EMBL/GenBank/DDBJ whole genome shotgun (WGS) entry which is preliminary data.</text>
</comment>